<keyword evidence="5" id="KW-1185">Reference proteome</keyword>
<evidence type="ECO:0000313" key="5">
    <source>
        <dbReference type="Proteomes" id="UP001154282"/>
    </source>
</evidence>
<keyword evidence="2" id="KW-0131">Cell cycle</keyword>
<sequence length="123" mass="13363">MGFPKKKVVDSGLEYDGKKWLIAGISIKPLKPVNTKPRGRATAADGGGDNNTAACTRGVEEAEERSTTPTAREARIPEKLPCPPAPRKRRSLPSKCNYAGGARDFFTPPDLDSVFKCYVERAN</sequence>
<dbReference type="PANTHER" id="PTHR33142:SF40">
    <property type="entry name" value="CYCLIN-DEPENDENT PROTEIN KINASE INHIBITOR SMR6"/>
    <property type="match status" value="1"/>
</dbReference>
<dbReference type="GO" id="GO:0004860">
    <property type="term" value="F:protein kinase inhibitor activity"/>
    <property type="evidence" value="ECO:0007669"/>
    <property type="project" value="UniProtKB-KW"/>
</dbReference>
<reference evidence="4" key="1">
    <citation type="submission" date="2022-08" db="EMBL/GenBank/DDBJ databases">
        <authorList>
            <person name="Gutierrez-Valencia J."/>
        </authorList>
    </citation>
    <scope>NUCLEOTIDE SEQUENCE</scope>
</reference>
<dbReference type="InterPro" id="IPR040389">
    <property type="entry name" value="SMR"/>
</dbReference>
<organism evidence="4 5">
    <name type="scientific">Linum tenue</name>
    <dbReference type="NCBI Taxonomy" id="586396"/>
    <lineage>
        <taxon>Eukaryota</taxon>
        <taxon>Viridiplantae</taxon>
        <taxon>Streptophyta</taxon>
        <taxon>Embryophyta</taxon>
        <taxon>Tracheophyta</taxon>
        <taxon>Spermatophyta</taxon>
        <taxon>Magnoliopsida</taxon>
        <taxon>eudicotyledons</taxon>
        <taxon>Gunneridae</taxon>
        <taxon>Pentapetalae</taxon>
        <taxon>rosids</taxon>
        <taxon>fabids</taxon>
        <taxon>Malpighiales</taxon>
        <taxon>Linaceae</taxon>
        <taxon>Linum</taxon>
    </lineage>
</organism>
<accession>A0AAV0N8U7</accession>
<feature type="compositionally biased region" description="Basic and acidic residues" evidence="3">
    <location>
        <begin position="58"/>
        <end position="78"/>
    </location>
</feature>
<dbReference type="GO" id="GO:0032875">
    <property type="term" value="P:regulation of DNA endoreduplication"/>
    <property type="evidence" value="ECO:0007669"/>
    <property type="project" value="InterPro"/>
</dbReference>
<dbReference type="PANTHER" id="PTHR33142">
    <property type="entry name" value="CYCLIN-DEPENDENT PROTEIN KINASE INHIBITOR SMR13"/>
    <property type="match status" value="1"/>
</dbReference>
<feature type="compositionally biased region" description="Low complexity" evidence="3">
    <location>
        <begin position="40"/>
        <end position="54"/>
    </location>
</feature>
<dbReference type="AlphaFoldDB" id="A0AAV0N8U7"/>
<evidence type="ECO:0000313" key="4">
    <source>
        <dbReference type="EMBL" id="CAI0455009.1"/>
    </source>
</evidence>
<evidence type="ECO:0000256" key="3">
    <source>
        <dbReference type="SAM" id="MobiDB-lite"/>
    </source>
</evidence>
<proteinExistence type="predicted"/>
<keyword evidence="1" id="KW-0649">Protein kinase inhibitor</keyword>
<evidence type="ECO:0000256" key="2">
    <source>
        <dbReference type="ARBA" id="ARBA00023306"/>
    </source>
</evidence>
<evidence type="ECO:0008006" key="6">
    <source>
        <dbReference type="Google" id="ProtNLM"/>
    </source>
</evidence>
<dbReference type="Proteomes" id="UP001154282">
    <property type="component" value="Unassembled WGS sequence"/>
</dbReference>
<protein>
    <recommendedName>
        <fullName evidence="6">Cyclin-dependent protein kinase inhibitor SMR6</fullName>
    </recommendedName>
</protein>
<evidence type="ECO:0000256" key="1">
    <source>
        <dbReference type="ARBA" id="ARBA00023013"/>
    </source>
</evidence>
<name>A0AAV0N8U7_9ROSI</name>
<gene>
    <name evidence="4" type="ORF">LITE_LOCUS32185</name>
</gene>
<dbReference type="EMBL" id="CAMGYJ010000008">
    <property type="protein sequence ID" value="CAI0455009.1"/>
    <property type="molecule type" value="Genomic_DNA"/>
</dbReference>
<comment type="caution">
    <text evidence="4">The sequence shown here is derived from an EMBL/GenBank/DDBJ whole genome shotgun (WGS) entry which is preliminary data.</text>
</comment>
<feature type="region of interest" description="Disordered" evidence="3">
    <location>
        <begin position="31"/>
        <end position="94"/>
    </location>
</feature>